<keyword evidence="11" id="KW-1185">Reference proteome</keyword>
<organism evidence="10 11">
    <name type="scientific">Penaeus vannamei</name>
    <name type="common">Whiteleg shrimp</name>
    <name type="synonym">Litopenaeus vannamei</name>
    <dbReference type="NCBI Taxonomy" id="6689"/>
    <lineage>
        <taxon>Eukaryota</taxon>
        <taxon>Metazoa</taxon>
        <taxon>Ecdysozoa</taxon>
        <taxon>Arthropoda</taxon>
        <taxon>Crustacea</taxon>
        <taxon>Multicrustacea</taxon>
        <taxon>Malacostraca</taxon>
        <taxon>Eumalacostraca</taxon>
        <taxon>Eucarida</taxon>
        <taxon>Decapoda</taxon>
        <taxon>Dendrobranchiata</taxon>
        <taxon>Penaeoidea</taxon>
        <taxon>Penaeidae</taxon>
        <taxon>Penaeus</taxon>
    </lineage>
</organism>
<reference evidence="10 11" key="1">
    <citation type="submission" date="2018-04" db="EMBL/GenBank/DDBJ databases">
        <authorList>
            <person name="Zhang X."/>
            <person name="Yuan J."/>
            <person name="Li F."/>
            <person name="Xiang J."/>
        </authorList>
    </citation>
    <scope>NUCLEOTIDE SEQUENCE [LARGE SCALE GENOMIC DNA]</scope>
    <source>
        <tissue evidence="10">Muscle</tissue>
    </source>
</reference>
<keyword evidence="4 10" id="KW-0689">Ribosomal protein</keyword>
<feature type="compositionally biased region" description="Basic and acidic residues" evidence="9">
    <location>
        <begin position="220"/>
        <end position="229"/>
    </location>
</feature>
<dbReference type="EMBL" id="QCYY01002509">
    <property type="protein sequence ID" value="ROT69869.1"/>
    <property type="molecule type" value="Genomic_DNA"/>
</dbReference>
<dbReference type="PANTHER" id="PTHR21035:SF2">
    <property type="entry name" value="SMALL RIBOSOMAL SUBUNIT PROTEIN MS26"/>
    <property type="match status" value="1"/>
</dbReference>
<evidence type="ECO:0000256" key="4">
    <source>
        <dbReference type="ARBA" id="ARBA00022980"/>
    </source>
</evidence>
<accession>A0A3R7M8E1</accession>
<protein>
    <recommendedName>
        <fullName evidence="7">Small ribosomal subunit protein mS26</fullName>
    </recommendedName>
    <alternativeName>
        <fullName evidence="8">28S ribosomal protein S26, mitochondrial</fullName>
    </alternativeName>
</protein>
<dbReference type="STRING" id="6689.A0A3R7M8E1"/>
<evidence type="ECO:0000256" key="3">
    <source>
        <dbReference type="ARBA" id="ARBA00022946"/>
    </source>
</evidence>
<evidence type="ECO:0000256" key="8">
    <source>
        <dbReference type="ARBA" id="ARBA00035344"/>
    </source>
</evidence>
<keyword evidence="3" id="KW-0809">Transit peptide</keyword>
<evidence type="ECO:0000256" key="7">
    <source>
        <dbReference type="ARBA" id="ARBA00035138"/>
    </source>
</evidence>
<dbReference type="InterPro" id="IPR026140">
    <property type="entry name" value="Ribosomal_mS26"/>
</dbReference>
<comment type="caution">
    <text evidence="10">The sequence shown here is derived from an EMBL/GenBank/DDBJ whole genome shotgun (WGS) entry which is preliminary data.</text>
</comment>
<dbReference type="GO" id="GO:0005763">
    <property type="term" value="C:mitochondrial small ribosomal subunit"/>
    <property type="evidence" value="ECO:0007669"/>
    <property type="project" value="InterPro"/>
</dbReference>
<name>A0A3R7M8E1_PENVA</name>
<evidence type="ECO:0000313" key="11">
    <source>
        <dbReference type="Proteomes" id="UP000283509"/>
    </source>
</evidence>
<evidence type="ECO:0000256" key="5">
    <source>
        <dbReference type="ARBA" id="ARBA00023128"/>
    </source>
</evidence>
<evidence type="ECO:0000256" key="6">
    <source>
        <dbReference type="ARBA" id="ARBA00023274"/>
    </source>
</evidence>
<evidence type="ECO:0000256" key="2">
    <source>
        <dbReference type="ARBA" id="ARBA00009672"/>
    </source>
</evidence>
<evidence type="ECO:0000256" key="1">
    <source>
        <dbReference type="ARBA" id="ARBA00004173"/>
    </source>
</evidence>
<dbReference type="Pfam" id="PF14943">
    <property type="entry name" value="MRP-S26"/>
    <property type="match status" value="1"/>
</dbReference>
<gene>
    <name evidence="10" type="ORF">C7M84_011915</name>
</gene>
<dbReference type="AlphaFoldDB" id="A0A3R7M8E1"/>
<feature type="region of interest" description="Disordered" evidence="9">
    <location>
        <begin position="209"/>
        <end position="229"/>
    </location>
</feature>
<sequence>MLPLGQTNILTAGYIGKIWYPVGEVAVSLGGVQSVRWRKPRWLPTAKSRLFTIPKRPVIPVEETREIQRLYNNYRTSLRAVRHHLREEYLRTSATSEVALQQAAEEEAEHQRLMEYNRMENERIAALREIRIKKELEDDLARVAASKQKLAEQAAIKQEEALRIITETQELVKTFIKRENLEKAIEHALANPVDYNSAIDHEGHIYRGRNTKVQDVPEEDREKLARASQ</sequence>
<proteinExistence type="inferred from homology"/>
<evidence type="ECO:0000256" key="9">
    <source>
        <dbReference type="SAM" id="MobiDB-lite"/>
    </source>
</evidence>
<comment type="similarity">
    <text evidence="2">Belongs to the mitochondrion-specific ribosomal protein mS26 family.</text>
</comment>
<reference evidence="10 11" key="2">
    <citation type="submission" date="2019-01" db="EMBL/GenBank/DDBJ databases">
        <title>The decoding of complex shrimp genome reveals the adaptation for benthos swimmer, frequently molting mechanism and breeding impact on genome.</title>
        <authorList>
            <person name="Sun Y."/>
            <person name="Gao Y."/>
            <person name="Yu Y."/>
        </authorList>
    </citation>
    <scope>NUCLEOTIDE SEQUENCE [LARGE SCALE GENOMIC DNA]</scope>
    <source>
        <tissue evidence="10">Muscle</tissue>
    </source>
</reference>
<dbReference type="Proteomes" id="UP000283509">
    <property type="component" value="Unassembled WGS sequence"/>
</dbReference>
<evidence type="ECO:0000313" key="10">
    <source>
        <dbReference type="EMBL" id="ROT69869.1"/>
    </source>
</evidence>
<dbReference type="PANTHER" id="PTHR21035">
    <property type="entry name" value="28S RIBOSOMAL PROTEIN S26, MITOCHONDRIAL"/>
    <property type="match status" value="1"/>
</dbReference>
<keyword evidence="6" id="KW-0687">Ribonucleoprotein</keyword>
<comment type="subcellular location">
    <subcellularLocation>
        <location evidence="1">Mitochondrion</location>
    </subcellularLocation>
</comment>
<dbReference type="OrthoDB" id="5988811at2759"/>
<keyword evidence="5" id="KW-0496">Mitochondrion</keyword>